<dbReference type="EMBL" id="CM056788">
    <property type="protein sequence ID" value="KAJ8730566.1"/>
    <property type="molecule type" value="Genomic_DNA"/>
</dbReference>
<accession>A0ACC2R5L6</accession>
<dbReference type="Proteomes" id="UP001231649">
    <property type="component" value="Chromosome 12"/>
</dbReference>
<sequence length="240" mass="28012">MLRISLSVITFYLCLHYTYQCKIVDGETSESDSNYDILILSQEWPVTICKYFINNMNGTGCKFPKQKNRWTVHGIWPMKFHAEHNFCNNTWEFDPKEISSIEDELQEAWIEVYNDTDPYNFWRHEWKKHGTCATDLEAFNSQLKYFSKGMEWNKQYVISDMLEAANLFPDDSKEYDREDFVNAVQAKTGKTAQVGCFVINGVTYLEELRICFDKQLNMIDCLTPAIPGVCGYKVIYPANA</sequence>
<evidence type="ECO:0000313" key="1">
    <source>
        <dbReference type="EMBL" id="KAJ8730566.1"/>
    </source>
</evidence>
<evidence type="ECO:0000313" key="2">
    <source>
        <dbReference type="Proteomes" id="UP001231649"/>
    </source>
</evidence>
<protein>
    <submittedName>
        <fullName evidence="1">Uncharacterized protein</fullName>
    </submittedName>
</protein>
<reference evidence="1" key="1">
    <citation type="submission" date="2023-03" db="EMBL/GenBank/DDBJ databases">
        <title>Chromosome-level genomes of two armyworms, Mythimna separata and Mythimna loreyi, provide insights into the biosynthesis and reception of sex pheromones.</title>
        <authorList>
            <person name="Zhao H."/>
        </authorList>
    </citation>
    <scope>NUCLEOTIDE SEQUENCE</scope>
    <source>
        <strain evidence="1">BeijingLab</strain>
    </source>
</reference>
<name>A0ACC2R5L6_9NEOP</name>
<comment type="caution">
    <text evidence="1">The sequence shown here is derived from an EMBL/GenBank/DDBJ whole genome shotgun (WGS) entry which is preliminary data.</text>
</comment>
<proteinExistence type="predicted"/>
<gene>
    <name evidence="1" type="ORF">PYW08_001979</name>
</gene>
<keyword evidence="2" id="KW-1185">Reference proteome</keyword>
<organism evidence="1 2">
    <name type="scientific">Mythimna loreyi</name>
    <dbReference type="NCBI Taxonomy" id="667449"/>
    <lineage>
        <taxon>Eukaryota</taxon>
        <taxon>Metazoa</taxon>
        <taxon>Ecdysozoa</taxon>
        <taxon>Arthropoda</taxon>
        <taxon>Hexapoda</taxon>
        <taxon>Insecta</taxon>
        <taxon>Pterygota</taxon>
        <taxon>Neoptera</taxon>
        <taxon>Endopterygota</taxon>
        <taxon>Lepidoptera</taxon>
        <taxon>Glossata</taxon>
        <taxon>Ditrysia</taxon>
        <taxon>Noctuoidea</taxon>
        <taxon>Noctuidae</taxon>
        <taxon>Noctuinae</taxon>
        <taxon>Hadenini</taxon>
        <taxon>Mythimna</taxon>
    </lineage>
</organism>